<feature type="region of interest" description="Disordered" evidence="1">
    <location>
        <begin position="105"/>
        <end position="124"/>
    </location>
</feature>
<evidence type="ECO:0000256" key="1">
    <source>
        <dbReference type="SAM" id="MobiDB-lite"/>
    </source>
</evidence>
<sequence>MTDTEVPDSGCFAGEGRAFSIGTEGPRIAMRLHLSVLTDLGEPGSFGVELAGSTGQFDVVHLVAGVQFAGVEDADRFLRDPFQAFDLVYTYELRLPMLADTPGVDPVHTEDEPPVDGPVGVADC</sequence>
<dbReference type="AlphaFoldDB" id="A0A343TGJ1"/>
<dbReference type="Pfam" id="PF24019">
    <property type="entry name" value="DUF7332"/>
    <property type="match status" value="1"/>
</dbReference>
<accession>A0A343TGJ1</accession>
<dbReference type="RefSeq" id="WP_119814732.1">
    <property type="nucleotide sequence ID" value="NZ_CP025066.1"/>
</dbReference>
<keyword evidence="3" id="KW-1185">Reference proteome</keyword>
<reference evidence="3" key="1">
    <citation type="submission" date="2017-11" db="EMBL/GenBank/DDBJ databases">
        <title>Phenotypic and genomic properties of facultatively anaerobic sulfur-reducing natronoarchaea from hypersaline soda lakes.</title>
        <authorList>
            <person name="Sorokin D.Y."/>
            <person name="Kublanov I.V."/>
            <person name="Roman P."/>
            <person name="Sinninghe Damste J.S."/>
            <person name="Golyshin P.N."/>
            <person name="Rojo D."/>
            <person name="Ciordia S."/>
            <person name="Mena M.D.C."/>
            <person name="Ferrer M."/>
            <person name="Messina E."/>
            <person name="Smedile F."/>
            <person name="La Spada G."/>
            <person name="La Cono V."/>
            <person name="Yakimov M.M."/>
        </authorList>
    </citation>
    <scope>NUCLEOTIDE SEQUENCE [LARGE SCALE GENOMIC DNA]</scope>
    <source>
        <strain evidence="3">AArc-Sl</strain>
    </source>
</reference>
<dbReference type="InterPro" id="IPR055756">
    <property type="entry name" value="DUF7332"/>
</dbReference>
<organism evidence="2 3">
    <name type="scientific">Halalkaliarchaeum desulfuricum</name>
    <dbReference type="NCBI Taxonomy" id="2055893"/>
    <lineage>
        <taxon>Archaea</taxon>
        <taxon>Methanobacteriati</taxon>
        <taxon>Methanobacteriota</taxon>
        <taxon>Stenosarchaea group</taxon>
        <taxon>Halobacteria</taxon>
        <taxon>Halobacteriales</taxon>
        <taxon>Haloferacaceae</taxon>
        <taxon>Halalkaliarchaeum</taxon>
    </lineage>
</organism>
<dbReference type="KEGG" id="hdf:AArcSl_0563"/>
<proteinExistence type="predicted"/>
<name>A0A343TGJ1_9EURY</name>
<dbReference type="EMBL" id="CP025066">
    <property type="protein sequence ID" value="AUX08213.1"/>
    <property type="molecule type" value="Genomic_DNA"/>
</dbReference>
<gene>
    <name evidence="2" type="ORF">AArcSl_0563</name>
</gene>
<dbReference type="OrthoDB" id="328061at2157"/>
<dbReference type="Proteomes" id="UP000263012">
    <property type="component" value="Chromosome"/>
</dbReference>
<protein>
    <submittedName>
        <fullName evidence="2">Uncharacterized protein</fullName>
    </submittedName>
</protein>
<dbReference type="GeneID" id="37876900"/>
<evidence type="ECO:0000313" key="2">
    <source>
        <dbReference type="EMBL" id="AUX08213.1"/>
    </source>
</evidence>
<evidence type="ECO:0000313" key="3">
    <source>
        <dbReference type="Proteomes" id="UP000263012"/>
    </source>
</evidence>